<dbReference type="InterPro" id="IPR007921">
    <property type="entry name" value="CHAP_dom"/>
</dbReference>
<feature type="domain" description="Peptidase C51" evidence="2">
    <location>
        <begin position="127"/>
        <end position="212"/>
    </location>
</feature>
<dbReference type="RefSeq" id="WP_064008902.1">
    <property type="nucleotide sequence ID" value="NZ_LUUG01000075.1"/>
</dbReference>
<gene>
    <name evidence="3" type="ORF">A1332_15260</name>
</gene>
<reference evidence="3 4" key="1">
    <citation type="submission" date="2016-03" db="EMBL/GenBank/DDBJ databases">
        <authorList>
            <person name="Ploux O."/>
        </authorList>
    </citation>
    <scope>NUCLEOTIDE SEQUENCE [LARGE SCALE GENOMIC DNA]</scope>
    <source>
        <strain evidence="3 4">R-45363</strain>
    </source>
</reference>
<dbReference type="AlphaFoldDB" id="A0A177MDQ7"/>
<organism evidence="3 4">
    <name type="scientific">Methylomonas methanica</name>
    <dbReference type="NCBI Taxonomy" id="421"/>
    <lineage>
        <taxon>Bacteria</taxon>
        <taxon>Pseudomonadati</taxon>
        <taxon>Pseudomonadota</taxon>
        <taxon>Gammaproteobacteria</taxon>
        <taxon>Methylococcales</taxon>
        <taxon>Methylococcaceae</taxon>
        <taxon>Methylomonas</taxon>
    </lineage>
</organism>
<dbReference type="Gene3D" id="1.10.101.10">
    <property type="entry name" value="PGBD-like superfamily/PGBD"/>
    <property type="match status" value="1"/>
</dbReference>
<dbReference type="Pfam" id="PF01471">
    <property type="entry name" value="PG_binding_1"/>
    <property type="match status" value="1"/>
</dbReference>
<evidence type="ECO:0000313" key="3">
    <source>
        <dbReference type="EMBL" id="OAI03761.1"/>
    </source>
</evidence>
<evidence type="ECO:0000259" key="1">
    <source>
        <dbReference type="Pfam" id="PF01471"/>
    </source>
</evidence>
<feature type="domain" description="Peptidoglycan binding-like" evidence="1">
    <location>
        <begin position="17"/>
        <end position="70"/>
    </location>
</feature>
<accession>A0A177MDQ7</accession>
<dbReference type="EMBL" id="LUUG01000075">
    <property type="protein sequence ID" value="OAI03761.1"/>
    <property type="molecule type" value="Genomic_DNA"/>
</dbReference>
<proteinExistence type="predicted"/>
<sequence>MSDLKLTKPLQKGDKKGQVKLIQEWLYLHDEKIAIDNNFGSATDTAVRDFQAKNSLPVNGIVDQITFDALISPITKALAPIPANGKSLGELVVAYARQHLAQHPLEVGGQNSGPWVRLYMNGNEGEEWAWCAGFTCFCLKQACDTLNRPLPFKTTFSCDSLAAFAKEKGVFVSDSDASPGSFFLVRRTDTDWTHTGIVTEVIGDVIRTIEGNTNDQGSREGFEVCARTRGIKKMDFVKI</sequence>
<dbReference type="SUPFAM" id="SSF47090">
    <property type="entry name" value="PGBD-like"/>
    <property type="match status" value="1"/>
</dbReference>
<dbReference type="InterPro" id="IPR002477">
    <property type="entry name" value="Peptidoglycan-bd-like"/>
</dbReference>
<evidence type="ECO:0000259" key="2">
    <source>
        <dbReference type="Pfam" id="PF05257"/>
    </source>
</evidence>
<dbReference type="InterPro" id="IPR036366">
    <property type="entry name" value="PGBDSf"/>
</dbReference>
<name>A0A177MDQ7_METMH</name>
<dbReference type="InterPro" id="IPR036365">
    <property type="entry name" value="PGBD-like_sf"/>
</dbReference>
<dbReference type="Pfam" id="PF05257">
    <property type="entry name" value="CHAP"/>
    <property type="match status" value="1"/>
</dbReference>
<protein>
    <submittedName>
        <fullName evidence="3">Uncharacterized protein</fullName>
    </submittedName>
</protein>
<evidence type="ECO:0000313" key="4">
    <source>
        <dbReference type="Proteomes" id="UP000078090"/>
    </source>
</evidence>
<comment type="caution">
    <text evidence="3">The sequence shown here is derived from an EMBL/GenBank/DDBJ whole genome shotgun (WGS) entry which is preliminary data.</text>
</comment>
<dbReference type="Proteomes" id="UP000078090">
    <property type="component" value="Unassembled WGS sequence"/>
</dbReference>